<dbReference type="Proteomes" id="UP001165960">
    <property type="component" value="Unassembled WGS sequence"/>
</dbReference>
<accession>A0ACC2TRX8</accession>
<evidence type="ECO:0000313" key="1">
    <source>
        <dbReference type="EMBL" id="KAJ9077277.1"/>
    </source>
</evidence>
<evidence type="ECO:0000313" key="2">
    <source>
        <dbReference type="Proteomes" id="UP001165960"/>
    </source>
</evidence>
<reference evidence="1" key="1">
    <citation type="submission" date="2022-04" db="EMBL/GenBank/DDBJ databases">
        <title>Genome of the entomopathogenic fungus Entomophthora muscae.</title>
        <authorList>
            <person name="Elya C."/>
            <person name="Lovett B.R."/>
            <person name="Lee E."/>
            <person name="Macias A.M."/>
            <person name="Hajek A.E."/>
            <person name="De Bivort B.L."/>
            <person name="Kasson M.T."/>
            <person name="De Fine Licht H.H."/>
            <person name="Stajich J.E."/>
        </authorList>
    </citation>
    <scope>NUCLEOTIDE SEQUENCE</scope>
    <source>
        <strain evidence="1">Berkeley</strain>
    </source>
</reference>
<protein>
    <submittedName>
        <fullName evidence="1">Uncharacterized protein</fullName>
    </submittedName>
</protein>
<keyword evidence="2" id="KW-1185">Reference proteome</keyword>
<organism evidence="1 2">
    <name type="scientific">Entomophthora muscae</name>
    <dbReference type="NCBI Taxonomy" id="34485"/>
    <lineage>
        <taxon>Eukaryota</taxon>
        <taxon>Fungi</taxon>
        <taxon>Fungi incertae sedis</taxon>
        <taxon>Zoopagomycota</taxon>
        <taxon>Entomophthoromycotina</taxon>
        <taxon>Entomophthoromycetes</taxon>
        <taxon>Entomophthorales</taxon>
        <taxon>Entomophthoraceae</taxon>
        <taxon>Entomophthora</taxon>
    </lineage>
</organism>
<gene>
    <name evidence="1" type="ORF">DSO57_1018229</name>
</gene>
<dbReference type="EMBL" id="QTSX02002208">
    <property type="protein sequence ID" value="KAJ9077277.1"/>
    <property type="molecule type" value="Genomic_DNA"/>
</dbReference>
<proteinExistence type="predicted"/>
<sequence>MGKYFELGLVCLSGLGLALNLLVLYMATWSSHVLAIDTVAMMLVAVLDLAACLFIAVAQTMRWCGVQVPCMVDLMVFATASFGSLGMTAVLSGVRYASIVRGWQLDTRNGILGCLVVLGMIWMVVVSRGLLFRMEVMPSGFYCMPIPEYGNGWYVLLDVIYNSLLFPCPVVIVVCYVLVTCHYCTLARHDGSSALPQPMTWSKQLAFYYRRITYKLVLIVAAYSISIFPEYFLSFLSLITQFQRTYTQDVIAFLLIFSLSIINPFFILHLHKGSRSKAHRIMKNLPATPSASEGSLPNLC</sequence>
<comment type="caution">
    <text evidence="1">The sequence shown here is derived from an EMBL/GenBank/DDBJ whole genome shotgun (WGS) entry which is preliminary data.</text>
</comment>
<name>A0ACC2TRX8_9FUNG</name>